<evidence type="ECO:0000259" key="6">
    <source>
        <dbReference type="PROSITE" id="PS51387"/>
    </source>
</evidence>
<dbReference type="OrthoDB" id="2151789at2759"/>
<evidence type="ECO:0000313" key="8">
    <source>
        <dbReference type="Proteomes" id="UP000781932"/>
    </source>
</evidence>
<dbReference type="SUPFAM" id="SSF56176">
    <property type="entry name" value="FAD-binding/transporter-associated domain-like"/>
    <property type="match status" value="1"/>
</dbReference>
<evidence type="ECO:0000256" key="3">
    <source>
        <dbReference type="ARBA" id="ARBA00022827"/>
    </source>
</evidence>
<keyword evidence="8" id="KW-1185">Reference proteome</keyword>
<dbReference type="EMBL" id="JAATWM020000016">
    <property type="protein sequence ID" value="KAF9876841.1"/>
    <property type="molecule type" value="Genomic_DNA"/>
</dbReference>
<protein>
    <recommendedName>
        <fullName evidence="6">FAD-binding PCMH-type domain-containing protein</fullName>
    </recommendedName>
</protein>
<accession>A0A9P6LL41</accession>
<dbReference type="Gene3D" id="3.30.465.10">
    <property type="match status" value="1"/>
</dbReference>
<dbReference type="InterPro" id="IPR016166">
    <property type="entry name" value="FAD-bd_PCMH"/>
</dbReference>
<dbReference type="PROSITE" id="PS51387">
    <property type="entry name" value="FAD_PCMH"/>
    <property type="match status" value="1"/>
</dbReference>
<name>A0A9P6LL41_9PEZI</name>
<keyword evidence="5" id="KW-0732">Signal</keyword>
<keyword evidence="4" id="KW-0560">Oxidoreductase</keyword>
<proteinExistence type="inferred from homology"/>
<evidence type="ECO:0000256" key="4">
    <source>
        <dbReference type="ARBA" id="ARBA00023002"/>
    </source>
</evidence>
<dbReference type="InterPro" id="IPR016169">
    <property type="entry name" value="FAD-bd_PCMH_sub2"/>
</dbReference>
<dbReference type="InterPro" id="IPR006094">
    <property type="entry name" value="Oxid_FAD_bind_N"/>
</dbReference>
<dbReference type="PANTHER" id="PTHR42973:SF22">
    <property type="entry name" value="FAD-BINDING PCMH-TYPE DOMAIN-CONTAINING PROTEIN-RELATED"/>
    <property type="match status" value="1"/>
</dbReference>
<reference evidence="7" key="2">
    <citation type="submission" date="2020-11" db="EMBL/GenBank/DDBJ databases">
        <title>Whole genome sequencing of Colletotrichum sp.</title>
        <authorList>
            <person name="Li H."/>
        </authorList>
    </citation>
    <scope>NUCLEOTIDE SEQUENCE</scope>
    <source>
        <strain evidence="7">CkLH20</strain>
    </source>
</reference>
<dbReference type="GeneID" id="62161479"/>
<reference evidence="7" key="1">
    <citation type="submission" date="2020-03" db="EMBL/GenBank/DDBJ databases">
        <authorList>
            <person name="He L."/>
        </authorList>
    </citation>
    <scope>NUCLEOTIDE SEQUENCE</scope>
    <source>
        <strain evidence="7">CkLH20</strain>
    </source>
</reference>
<dbReference type="InterPro" id="IPR050416">
    <property type="entry name" value="FAD-linked_Oxidoreductase"/>
</dbReference>
<evidence type="ECO:0000256" key="1">
    <source>
        <dbReference type="ARBA" id="ARBA00005466"/>
    </source>
</evidence>
<dbReference type="GO" id="GO:0016491">
    <property type="term" value="F:oxidoreductase activity"/>
    <property type="evidence" value="ECO:0007669"/>
    <property type="project" value="UniProtKB-KW"/>
</dbReference>
<feature type="chain" id="PRO_5040417834" description="FAD-binding PCMH-type domain-containing protein" evidence="5">
    <location>
        <begin position="22"/>
        <end position="478"/>
    </location>
</feature>
<evidence type="ECO:0000313" key="7">
    <source>
        <dbReference type="EMBL" id="KAF9876841.1"/>
    </source>
</evidence>
<gene>
    <name evidence="7" type="ORF">CkaCkLH20_05687</name>
</gene>
<comment type="similarity">
    <text evidence="1">Belongs to the oxygen-dependent FAD-linked oxidoreductase family.</text>
</comment>
<dbReference type="RefSeq" id="XP_038746302.1">
    <property type="nucleotide sequence ID" value="XM_038888405.1"/>
</dbReference>
<dbReference type="AlphaFoldDB" id="A0A9P6LL41"/>
<feature type="signal peptide" evidence="5">
    <location>
        <begin position="1"/>
        <end position="21"/>
    </location>
</feature>
<sequence length="478" mass="51885">MPRLKHTPLLISALLITAVAASNPQDVISFCNLLSTDLPDRVSFPESVTYDESISSYYSGQERDIQPGCIFRPKSAEEVSRFIKLVNAESPKCSTHRHPLQFAIRSGGHMIWPGSANIHDGITVDLRELNSVTLAPDKSSASLGTGGVWTDIYPQLVPHNLTVMGGRVTGIGVGGLALGGGIHYLARRHGWVCDNIHTYELVLASGEIIEATASTHADLWLALKGGSNNFGIVTRVDVPTYAMRDIDFMRVENFDAAADMGMTVIFEKGSFVVGDVLYNVEPVENPGVYRAFTAIQPQIAGSLRIGNASSMASEADGLLPQGTTRAIDIVYSFKNGDPDVYSELFRTWEEGAKPLSEIEGLQLVLLIQPHPVTNGTNSLGLKPGQKDEVLSVLTAANTNREDDATVQAGMQSIIDAHRAILKERGLLIPFQYLNYADVTQYPIGSYGAEIKARLQTVSEKYDPDGFFQEAVPGGFKLF</sequence>
<dbReference type="Pfam" id="PF01565">
    <property type="entry name" value="FAD_binding_4"/>
    <property type="match status" value="1"/>
</dbReference>
<dbReference type="InterPro" id="IPR036318">
    <property type="entry name" value="FAD-bd_PCMH-like_sf"/>
</dbReference>
<keyword evidence="2" id="KW-0285">Flavoprotein</keyword>
<feature type="domain" description="FAD-binding PCMH-type" evidence="6">
    <location>
        <begin position="63"/>
        <end position="243"/>
    </location>
</feature>
<keyword evidence="3" id="KW-0274">FAD</keyword>
<evidence type="ECO:0000256" key="5">
    <source>
        <dbReference type="SAM" id="SignalP"/>
    </source>
</evidence>
<dbReference type="Proteomes" id="UP000781932">
    <property type="component" value="Unassembled WGS sequence"/>
</dbReference>
<organism evidence="7 8">
    <name type="scientific">Colletotrichum karsti</name>
    <dbReference type="NCBI Taxonomy" id="1095194"/>
    <lineage>
        <taxon>Eukaryota</taxon>
        <taxon>Fungi</taxon>
        <taxon>Dikarya</taxon>
        <taxon>Ascomycota</taxon>
        <taxon>Pezizomycotina</taxon>
        <taxon>Sordariomycetes</taxon>
        <taxon>Hypocreomycetidae</taxon>
        <taxon>Glomerellales</taxon>
        <taxon>Glomerellaceae</taxon>
        <taxon>Colletotrichum</taxon>
        <taxon>Colletotrichum boninense species complex</taxon>
    </lineage>
</organism>
<dbReference type="PANTHER" id="PTHR42973">
    <property type="entry name" value="BINDING OXIDOREDUCTASE, PUTATIVE (AFU_ORTHOLOGUE AFUA_1G17690)-RELATED"/>
    <property type="match status" value="1"/>
</dbReference>
<dbReference type="GO" id="GO:0071949">
    <property type="term" value="F:FAD binding"/>
    <property type="evidence" value="ECO:0007669"/>
    <property type="project" value="InterPro"/>
</dbReference>
<evidence type="ECO:0000256" key="2">
    <source>
        <dbReference type="ARBA" id="ARBA00022630"/>
    </source>
</evidence>
<comment type="caution">
    <text evidence="7">The sequence shown here is derived from an EMBL/GenBank/DDBJ whole genome shotgun (WGS) entry which is preliminary data.</text>
</comment>